<gene>
    <name evidence="2" type="ORF">pVAE259_00030</name>
</gene>
<organism evidence="2">
    <name type="scientific">Vibrio alginolyticus</name>
    <dbReference type="NCBI Taxonomy" id="663"/>
    <lineage>
        <taxon>Bacteria</taxon>
        <taxon>Pseudomonadati</taxon>
        <taxon>Pseudomonadota</taxon>
        <taxon>Gammaproteobacteria</taxon>
        <taxon>Vibrionales</taxon>
        <taxon>Vibrionaceae</taxon>
        <taxon>Vibrio</taxon>
    </lineage>
</organism>
<keyword evidence="1" id="KW-0812">Transmembrane</keyword>
<dbReference type="EMBL" id="GQ395338">
    <property type="protein sequence ID" value="ACV04080.1"/>
    <property type="molecule type" value="Genomic_DNA"/>
</dbReference>
<evidence type="ECO:0000256" key="1">
    <source>
        <dbReference type="SAM" id="Phobius"/>
    </source>
</evidence>
<reference evidence="2" key="1">
    <citation type="submission" date="2009-07" db="EMBL/GenBank/DDBJ databases">
        <title>Complete nucleotide sequence of plasmid pVAE259 from Vibrio alginolyticus and analysis of the molecular biological characteristics of the plasmid.</title>
        <authorList>
            <person name="Su T."/>
            <person name="Luo P."/>
            <person name="Ren C.H."/>
            <person name="Hu C.Q."/>
        </authorList>
    </citation>
    <scope>NUCLEOTIDE SEQUENCE</scope>
    <source>
        <strain evidence="2">E259</strain>
        <plasmid evidence="2">pVAE259</plasmid>
    </source>
</reference>
<proteinExistence type="predicted"/>
<accession>C8CE66</accession>
<protein>
    <submittedName>
        <fullName evidence="2">Uncharacterized protein</fullName>
    </submittedName>
</protein>
<keyword evidence="1" id="KW-1133">Transmembrane helix</keyword>
<feature type="transmembrane region" description="Helical" evidence="1">
    <location>
        <begin position="60"/>
        <end position="81"/>
    </location>
</feature>
<name>C8CE66_VIBAL</name>
<dbReference type="AlphaFoldDB" id="C8CE66"/>
<evidence type="ECO:0000313" key="2">
    <source>
        <dbReference type="EMBL" id="ACV04080.1"/>
    </source>
</evidence>
<keyword evidence="1" id="KW-0472">Membrane</keyword>
<keyword evidence="2" id="KW-0614">Plasmid</keyword>
<sequence>MAKITEALKTSQSSRQKELQSFAQSVTNDLRQTGRGLESEISTLRKNVVSSIANQRRLNLVIPILLTLAILFGGMVLGRFLTHEYEINTFQKCLQVVKDQSNPKQLYCQIKPQKHK</sequence>
<geneLocation type="plasmid" evidence="2">
    <name>pVAE259</name>
</geneLocation>